<feature type="domain" description="C4-type zinc-finger of DNA polymerase delta" evidence="24">
    <location>
        <begin position="797"/>
        <end position="868"/>
    </location>
</feature>
<dbReference type="InterPro" id="IPR036397">
    <property type="entry name" value="RNaseH_sf"/>
</dbReference>
<dbReference type="GO" id="GO:0006287">
    <property type="term" value="P:base-excision repair, gap-filling"/>
    <property type="evidence" value="ECO:0007669"/>
    <property type="project" value="TreeGrafter"/>
</dbReference>
<dbReference type="CDD" id="cd05533">
    <property type="entry name" value="POLBc_delta"/>
    <property type="match status" value="1"/>
</dbReference>
<evidence type="ECO:0000256" key="1">
    <source>
        <dbReference type="ARBA" id="ARBA00001966"/>
    </source>
</evidence>
<dbReference type="EC" id="2.7.7.7" evidence="20"/>
<keyword evidence="13" id="KW-0269">Exonuclease</keyword>
<accession>A0A058Z4J1</accession>
<evidence type="ECO:0000256" key="19">
    <source>
        <dbReference type="ARBA" id="ARBA00049244"/>
    </source>
</evidence>
<evidence type="ECO:0000256" key="21">
    <source>
        <dbReference type="SAM" id="MobiDB-lite"/>
    </source>
</evidence>
<dbReference type="FunFam" id="1.10.287.690:FF:000001">
    <property type="entry name" value="DNA polymerase"/>
    <property type="match status" value="1"/>
</dbReference>
<keyword evidence="6 20" id="KW-0548">Nucleotidyltransferase</keyword>
<dbReference type="GO" id="GO:0000166">
    <property type="term" value="F:nucleotide binding"/>
    <property type="evidence" value="ECO:0007669"/>
    <property type="project" value="InterPro"/>
</dbReference>
<keyword evidence="4 20" id="KW-0004">4Fe-4S</keyword>
<keyword evidence="17 20" id="KW-0238">DNA-binding</keyword>
<keyword evidence="18 20" id="KW-0539">Nucleus</keyword>
<comment type="cofactor">
    <cofactor evidence="1 20">
        <name>[4Fe-4S] cluster</name>
        <dbReference type="ChEBI" id="CHEBI:49883"/>
    </cofactor>
</comment>
<keyword evidence="26" id="KW-1185">Reference proteome</keyword>
<dbReference type="SMART" id="SM00486">
    <property type="entry name" value="POLBc"/>
    <property type="match status" value="1"/>
</dbReference>
<keyword evidence="12 20" id="KW-0862">Zinc</keyword>
<evidence type="ECO:0000259" key="22">
    <source>
        <dbReference type="Pfam" id="PF00136"/>
    </source>
</evidence>
<dbReference type="SUPFAM" id="SSF56672">
    <property type="entry name" value="DNA/RNA polymerases"/>
    <property type="match status" value="1"/>
</dbReference>
<evidence type="ECO:0000256" key="9">
    <source>
        <dbReference type="ARBA" id="ARBA00022723"/>
    </source>
</evidence>
<dbReference type="InterPro" id="IPR017964">
    <property type="entry name" value="DNA-dir_DNA_pol_B_CS"/>
</dbReference>
<evidence type="ECO:0000259" key="24">
    <source>
        <dbReference type="Pfam" id="PF14260"/>
    </source>
</evidence>
<keyword evidence="11" id="KW-0378">Hydrolase</keyword>
<keyword evidence="7 20" id="KW-0235">DNA replication</keyword>
<dbReference type="Gene3D" id="3.90.1600.10">
    <property type="entry name" value="Palm domain of DNA polymerase"/>
    <property type="match status" value="2"/>
</dbReference>
<dbReference type="FunFam" id="1.10.132.60:FF:000001">
    <property type="entry name" value="DNA polymerase"/>
    <property type="match status" value="1"/>
</dbReference>
<dbReference type="Pfam" id="PF03104">
    <property type="entry name" value="DNA_pol_B_exo1"/>
    <property type="match status" value="1"/>
</dbReference>
<evidence type="ECO:0000313" key="25">
    <source>
        <dbReference type="EMBL" id="KCV68427.1"/>
    </source>
</evidence>
<dbReference type="STRING" id="691883.A0A058Z4J1"/>
<feature type="region of interest" description="Disordered" evidence="21">
    <location>
        <begin position="1"/>
        <end position="35"/>
    </location>
</feature>
<dbReference type="InterPro" id="IPR023211">
    <property type="entry name" value="DNA_pol_palm_dom_sf"/>
</dbReference>
<evidence type="ECO:0000256" key="13">
    <source>
        <dbReference type="ARBA" id="ARBA00022839"/>
    </source>
</evidence>
<evidence type="ECO:0000256" key="8">
    <source>
        <dbReference type="ARBA" id="ARBA00022722"/>
    </source>
</evidence>
<dbReference type="GO" id="GO:0045004">
    <property type="term" value="P:DNA replication proofreading"/>
    <property type="evidence" value="ECO:0007669"/>
    <property type="project" value="TreeGrafter"/>
</dbReference>
<keyword evidence="8" id="KW-0540">Nuclease</keyword>
<keyword evidence="15 20" id="KW-0408">Iron</keyword>
<dbReference type="InterPro" id="IPR043502">
    <property type="entry name" value="DNA/RNA_pol_sf"/>
</dbReference>
<evidence type="ECO:0000256" key="2">
    <source>
        <dbReference type="ARBA" id="ARBA00004123"/>
    </source>
</evidence>
<dbReference type="Proteomes" id="UP000030693">
    <property type="component" value="Unassembled WGS sequence"/>
</dbReference>
<evidence type="ECO:0000256" key="4">
    <source>
        <dbReference type="ARBA" id="ARBA00022485"/>
    </source>
</evidence>
<dbReference type="InterPro" id="IPR006133">
    <property type="entry name" value="DNA-dir_DNA_pol_B_exonuc"/>
</dbReference>
<dbReference type="GO" id="GO:0008296">
    <property type="term" value="F:3'-5'-DNA exonuclease activity"/>
    <property type="evidence" value="ECO:0007669"/>
    <property type="project" value="TreeGrafter"/>
</dbReference>
<dbReference type="GO" id="GO:0003677">
    <property type="term" value="F:DNA binding"/>
    <property type="evidence" value="ECO:0007669"/>
    <property type="project" value="UniProtKB-KW"/>
</dbReference>
<dbReference type="PANTHER" id="PTHR10322:SF23">
    <property type="entry name" value="DNA POLYMERASE DELTA CATALYTIC SUBUNIT"/>
    <property type="match status" value="1"/>
</dbReference>
<dbReference type="InterPro" id="IPR042087">
    <property type="entry name" value="DNA_pol_B_thumb"/>
</dbReference>
<evidence type="ECO:0000256" key="18">
    <source>
        <dbReference type="ARBA" id="ARBA00023242"/>
    </source>
</evidence>
<evidence type="ECO:0000256" key="12">
    <source>
        <dbReference type="ARBA" id="ARBA00022833"/>
    </source>
</evidence>
<dbReference type="GO" id="GO:0003887">
    <property type="term" value="F:DNA-directed DNA polymerase activity"/>
    <property type="evidence" value="ECO:0007669"/>
    <property type="project" value="UniProtKB-KW"/>
</dbReference>
<dbReference type="InterPro" id="IPR006134">
    <property type="entry name" value="DNA-dir_DNA_pol_B_multi_dom"/>
</dbReference>
<comment type="subcellular location">
    <subcellularLocation>
        <location evidence="2 20">Nucleus</location>
    </subcellularLocation>
</comment>
<dbReference type="Pfam" id="PF00136">
    <property type="entry name" value="DNA_pol_B"/>
    <property type="match status" value="1"/>
</dbReference>
<dbReference type="GO" id="GO:0043625">
    <property type="term" value="C:delta DNA polymerase complex"/>
    <property type="evidence" value="ECO:0007669"/>
    <property type="project" value="TreeGrafter"/>
</dbReference>
<dbReference type="RefSeq" id="XP_009496859.1">
    <property type="nucleotide sequence ID" value="XM_009498584.1"/>
</dbReference>
<keyword evidence="16 20" id="KW-0411">Iron-sulfur</keyword>
<organism evidence="25">
    <name type="scientific">Fonticula alba</name>
    <name type="common">Slime mold</name>
    <dbReference type="NCBI Taxonomy" id="691883"/>
    <lineage>
        <taxon>Eukaryota</taxon>
        <taxon>Rotosphaerida</taxon>
        <taxon>Fonticulaceae</taxon>
        <taxon>Fonticula</taxon>
    </lineage>
</organism>
<dbReference type="eggNOG" id="KOG0969">
    <property type="taxonomic scope" value="Eukaryota"/>
</dbReference>
<keyword evidence="10 20" id="KW-0863">Zinc-finger</keyword>
<dbReference type="AlphaFoldDB" id="A0A058Z4J1"/>
<comment type="similarity">
    <text evidence="3 20">Belongs to the DNA polymerase type-B family.</text>
</comment>
<evidence type="ECO:0000256" key="10">
    <source>
        <dbReference type="ARBA" id="ARBA00022771"/>
    </source>
</evidence>
<evidence type="ECO:0000256" key="14">
    <source>
        <dbReference type="ARBA" id="ARBA00022932"/>
    </source>
</evidence>
<dbReference type="Pfam" id="PF14260">
    <property type="entry name" value="zf-C4pol"/>
    <property type="match status" value="1"/>
</dbReference>
<dbReference type="EMBL" id="KB932208">
    <property type="protein sequence ID" value="KCV68427.1"/>
    <property type="molecule type" value="Genomic_DNA"/>
</dbReference>
<dbReference type="InterPro" id="IPR050240">
    <property type="entry name" value="DNA_pol_type-B"/>
</dbReference>
<dbReference type="Gene3D" id="3.30.420.10">
    <property type="entry name" value="Ribonuclease H-like superfamily/Ribonuclease H"/>
    <property type="match status" value="1"/>
</dbReference>
<evidence type="ECO:0000256" key="16">
    <source>
        <dbReference type="ARBA" id="ARBA00023014"/>
    </source>
</evidence>
<dbReference type="GeneID" id="20529446"/>
<dbReference type="OMA" id="IEMHESS"/>
<dbReference type="GO" id="GO:0006297">
    <property type="term" value="P:nucleotide-excision repair, DNA gap filling"/>
    <property type="evidence" value="ECO:0007669"/>
    <property type="project" value="TreeGrafter"/>
</dbReference>
<dbReference type="PANTHER" id="PTHR10322">
    <property type="entry name" value="DNA POLYMERASE CATALYTIC SUBUNIT"/>
    <property type="match status" value="1"/>
</dbReference>
<comment type="catalytic activity">
    <reaction evidence="19 20">
        <text>DNA(n) + a 2'-deoxyribonucleoside 5'-triphosphate = DNA(n+1) + diphosphate</text>
        <dbReference type="Rhea" id="RHEA:22508"/>
        <dbReference type="Rhea" id="RHEA-COMP:17339"/>
        <dbReference type="Rhea" id="RHEA-COMP:17340"/>
        <dbReference type="ChEBI" id="CHEBI:33019"/>
        <dbReference type="ChEBI" id="CHEBI:61560"/>
        <dbReference type="ChEBI" id="CHEBI:173112"/>
        <dbReference type="EC" id="2.7.7.7"/>
    </reaction>
</comment>
<dbReference type="OrthoDB" id="2414538at2759"/>
<dbReference type="PROSITE" id="PS00116">
    <property type="entry name" value="DNA_POLYMERASE_B"/>
    <property type="match status" value="1"/>
</dbReference>
<evidence type="ECO:0000256" key="17">
    <source>
        <dbReference type="ARBA" id="ARBA00023125"/>
    </source>
</evidence>
<keyword evidence="9 20" id="KW-0479">Metal-binding</keyword>
<evidence type="ECO:0000256" key="5">
    <source>
        <dbReference type="ARBA" id="ARBA00022679"/>
    </source>
</evidence>
<dbReference type="InterPro" id="IPR006172">
    <property type="entry name" value="DNA-dir_DNA_pol_B"/>
</dbReference>
<dbReference type="GO" id="GO:0051539">
    <property type="term" value="F:4 iron, 4 sulfur cluster binding"/>
    <property type="evidence" value="ECO:0007669"/>
    <property type="project" value="UniProtKB-KW"/>
</dbReference>
<evidence type="ECO:0000313" key="26">
    <source>
        <dbReference type="Proteomes" id="UP000030693"/>
    </source>
</evidence>
<protein>
    <recommendedName>
        <fullName evidence="20">DNA polymerase</fullName>
        <ecNumber evidence="20">2.7.7.7</ecNumber>
    </recommendedName>
</protein>
<dbReference type="InterPro" id="IPR025687">
    <property type="entry name" value="Znf-C4pol"/>
</dbReference>
<evidence type="ECO:0000256" key="7">
    <source>
        <dbReference type="ARBA" id="ARBA00022705"/>
    </source>
</evidence>
<evidence type="ECO:0000256" key="3">
    <source>
        <dbReference type="ARBA" id="ARBA00005755"/>
    </source>
</evidence>
<dbReference type="Gene3D" id="2.40.50.730">
    <property type="match status" value="2"/>
</dbReference>
<evidence type="ECO:0000256" key="15">
    <source>
        <dbReference type="ARBA" id="ARBA00023004"/>
    </source>
</evidence>
<gene>
    <name evidence="25" type="ORF">H696_04721</name>
</gene>
<evidence type="ECO:0000259" key="23">
    <source>
        <dbReference type="Pfam" id="PF03104"/>
    </source>
</evidence>
<sequence length="889" mass="99783">MSKKRPSTEEAGVPQTPASKIIKTEHAPNTPLTGHTFTKELKEWERPAVTEGALNPDKDSLILMQMDADHTVDNEGNPLVRFFGITEAGNSVLVFVHHFHMYLYVPCPANITPEKDNLEKIFGYQGGVLADFLKISVSHPRFISPLRRALENGVSLGATGPFLEFPGVFEANIEYVLRYMIDKGIGGSSWIELPPGKYYLRPPHERVSTSQIEADISWNDVIAHQPESDPRWSSIAPLRTLSFDIECAGRKGIFPEPDHDPVIQIGCVVNVVGMPRSLMRCVLTLGSCAPIGGAHVFSFETERELLMAFRDLIISTDPDILTGYNIVNFDLPYLLDRAKHLKLAGFSLIGRILSTWAAPAGAPAVPPRPSALLLLLLLLLLLGPGPRAPPRRSLYPSIMMAHNLCYSTLTSFSDAQKFGLREDQYIRTPSQDYFVTKDTYRGLLPEILEDLISARKKARAELKNEADPFRRAVLDGRQLALKISANSVYGFTGATVGRLPCLQISSSVTAFGRQMIDMTKNHVESHFTRANGYEHDARVIYGDTDSVMVMFGTEEVGEAMRLGREAADLVTQTFIRPIHLDFEKVYYPYLLINKKRYAGLYWTNPKDFDKMECKGIETVRRDNCPLAKSMVDTCLRKLLIERDQQGAIDYAKQMISDLLMNRIDMSQLVISKSLSKSGEDYAAKQAHVELAEKMRKRDPATAPVLGDRVPYVIIKGAKGVPAYEKAEDPLYVLENNLPIDAQYYLENQLSKPLMRIFEPMMGEKSKSILAGDHTRSIAVSTPTIGGLMKFAVRKLTCLSCKIPLNDQDKTVCSDCSHLEVEVYQKQLRVVDELQGKFTRLWTQCQRCQGSLLTEVLCTSRDCPIFYMRSRVRKDIQEATATLRRFDLSW</sequence>
<dbReference type="PRINTS" id="PR00106">
    <property type="entry name" value="DNAPOLB"/>
</dbReference>
<evidence type="ECO:0000256" key="6">
    <source>
        <dbReference type="ARBA" id="ARBA00022695"/>
    </source>
</evidence>
<evidence type="ECO:0000256" key="20">
    <source>
        <dbReference type="RuleBase" id="RU000442"/>
    </source>
</evidence>
<evidence type="ECO:0000256" key="11">
    <source>
        <dbReference type="ARBA" id="ARBA00022801"/>
    </source>
</evidence>
<keyword evidence="14 20" id="KW-0239">DNA-directed DNA polymerase</keyword>
<dbReference type="SUPFAM" id="SSF53098">
    <property type="entry name" value="Ribonuclease H-like"/>
    <property type="match status" value="1"/>
</dbReference>
<feature type="domain" description="DNA-directed DNA polymerase family B exonuclease" evidence="23">
    <location>
        <begin position="168"/>
        <end position="355"/>
    </location>
</feature>
<dbReference type="Gene3D" id="1.10.132.60">
    <property type="entry name" value="DNA polymerase family B, C-terminal domain"/>
    <property type="match status" value="1"/>
</dbReference>
<dbReference type="NCBIfam" id="TIGR00592">
    <property type="entry name" value="pol2"/>
    <property type="match status" value="1"/>
</dbReference>
<keyword evidence="5 20" id="KW-0808">Transferase</keyword>
<proteinExistence type="inferred from homology"/>
<dbReference type="InterPro" id="IPR012337">
    <property type="entry name" value="RNaseH-like_sf"/>
</dbReference>
<reference evidence="25" key="1">
    <citation type="submission" date="2013-04" db="EMBL/GenBank/DDBJ databases">
        <title>The Genome Sequence of Fonticula alba ATCC 38817.</title>
        <authorList>
            <consortium name="The Broad Institute Genomics Platform"/>
            <person name="Russ C."/>
            <person name="Cuomo C."/>
            <person name="Burger G."/>
            <person name="Gray M.W."/>
            <person name="Holland P.W.H."/>
            <person name="King N."/>
            <person name="Lang F.B.F."/>
            <person name="Roger A.J."/>
            <person name="Ruiz-Trillo I."/>
            <person name="Brown M."/>
            <person name="Walker B."/>
            <person name="Young S."/>
            <person name="Zeng Q."/>
            <person name="Gargeya S."/>
            <person name="Fitzgerald M."/>
            <person name="Haas B."/>
            <person name="Abouelleil A."/>
            <person name="Allen A.W."/>
            <person name="Alvarado L."/>
            <person name="Arachchi H.M."/>
            <person name="Berlin A.M."/>
            <person name="Chapman S.B."/>
            <person name="Gainer-Dewar J."/>
            <person name="Goldberg J."/>
            <person name="Griggs A."/>
            <person name="Gujja S."/>
            <person name="Hansen M."/>
            <person name="Howarth C."/>
            <person name="Imamovic A."/>
            <person name="Ireland A."/>
            <person name="Larimer J."/>
            <person name="McCowan C."/>
            <person name="Murphy C."/>
            <person name="Pearson M."/>
            <person name="Poon T.W."/>
            <person name="Priest M."/>
            <person name="Roberts A."/>
            <person name="Saif S."/>
            <person name="Shea T."/>
            <person name="Sisk P."/>
            <person name="Sykes S."/>
            <person name="Wortman J."/>
            <person name="Nusbaum C."/>
            <person name="Birren B."/>
        </authorList>
    </citation>
    <scope>NUCLEOTIDE SEQUENCE [LARGE SCALE GENOMIC DNA]</scope>
    <source>
        <strain evidence="25">ATCC 38817</strain>
    </source>
</reference>
<feature type="domain" description="DNA-directed DNA polymerase family B multifunctional" evidence="22">
    <location>
        <begin position="393"/>
        <end position="759"/>
    </location>
</feature>
<name>A0A058Z4J1_FONAL</name>
<dbReference type="GO" id="GO:0008270">
    <property type="term" value="F:zinc ion binding"/>
    <property type="evidence" value="ECO:0007669"/>
    <property type="project" value="UniProtKB-KW"/>
</dbReference>